<dbReference type="EMBL" id="JAUTXU010000150">
    <property type="protein sequence ID" value="KAK3703562.1"/>
    <property type="molecule type" value="Genomic_DNA"/>
</dbReference>
<proteinExistence type="predicted"/>
<organism evidence="1 2">
    <name type="scientific">Vermiconidia calcicola</name>
    <dbReference type="NCBI Taxonomy" id="1690605"/>
    <lineage>
        <taxon>Eukaryota</taxon>
        <taxon>Fungi</taxon>
        <taxon>Dikarya</taxon>
        <taxon>Ascomycota</taxon>
        <taxon>Pezizomycotina</taxon>
        <taxon>Dothideomycetes</taxon>
        <taxon>Dothideomycetidae</taxon>
        <taxon>Mycosphaerellales</taxon>
        <taxon>Extremaceae</taxon>
        <taxon>Vermiconidia</taxon>
    </lineage>
</organism>
<dbReference type="Proteomes" id="UP001281147">
    <property type="component" value="Unassembled WGS sequence"/>
</dbReference>
<comment type="caution">
    <text evidence="1">The sequence shown here is derived from an EMBL/GenBank/DDBJ whole genome shotgun (WGS) entry which is preliminary data.</text>
</comment>
<protein>
    <submittedName>
        <fullName evidence="1">Uncharacterized protein</fullName>
    </submittedName>
</protein>
<gene>
    <name evidence="1" type="ORF">LTR37_014409</name>
</gene>
<name>A0ACC3MUZ2_9PEZI</name>
<sequence length="296" mass="34301">MLEDGEYSPWIKSVFGSIKSAVILLGIRQYSTWLNNLIEYYFKHNKGAREAEYKHFRYAADRVDGRWQRQRMLSRPDSWAQVFDSFTIDEQHVTAQVLMNAGTETTATALSGLTFYLLQDPVAMEKLKKEVRSEISSLRDVTFEALARLKYTQTCLTEALRLYPPVPEGLRRRTPPGGVTICGKAVPGDVTVGVHHMATYRSSAHFRNPDRFAPERWLGDPEYADDHRDAFEPFQTGPRNCLGQSLAWHEMRLLLVTVIRRFDLSLEPESQRWLNQKTYILWEKIPLMCRLRLVET</sequence>
<evidence type="ECO:0000313" key="1">
    <source>
        <dbReference type="EMBL" id="KAK3703562.1"/>
    </source>
</evidence>
<keyword evidence="2" id="KW-1185">Reference proteome</keyword>
<accession>A0ACC3MUZ2</accession>
<reference evidence="1" key="1">
    <citation type="submission" date="2023-07" db="EMBL/GenBank/DDBJ databases">
        <title>Black Yeasts Isolated from many extreme environments.</title>
        <authorList>
            <person name="Coleine C."/>
            <person name="Stajich J.E."/>
            <person name="Selbmann L."/>
        </authorList>
    </citation>
    <scope>NUCLEOTIDE SEQUENCE</scope>
    <source>
        <strain evidence="1">CCFEE 5714</strain>
    </source>
</reference>
<evidence type="ECO:0000313" key="2">
    <source>
        <dbReference type="Proteomes" id="UP001281147"/>
    </source>
</evidence>